<evidence type="ECO:0000313" key="5">
    <source>
        <dbReference type="Proteomes" id="UP000192907"/>
    </source>
</evidence>
<accession>A0A1Y6CGH2</accession>
<evidence type="ECO:0000259" key="3">
    <source>
        <dbReference type="SMART" id="SM00062"/>
    </source>
</evidence>
<protein>
    <submittedName>
        <fullName evidence="4">Amino acid ABC transporter substrate-binding protein, PAAT family</fullName>
    </submittedName>
</protein>
<feature type="signal peptide" evidence="2">
    <location>
        <begin position="1"/>
        <end position="22"/>
    </location>
</feature>
<organism evidence="4 5">
    <name type="scientific">Pseudobacteriovorax antillogorgiicola</name>
    <dbReference type="NCBI Taxonomy" id="1513793"/>
    <lineage>
        <taxon>Bacteria</taxon>
        <taxon>Pseudomonadati</taxon>
        <taxon>Bdellovibrionota</taxon>
        <taxon>Oligoflexia</taxon>
        <taxon>Oligoflexales</taxon>
        <taxon>Pseudobacteriovoracaceae</taxon>
        <taxon>Pseudobacteriovorax</taxon>
    </lineage>
</organism>
<dbReference type="STRING" id="1513793.SAMN06296036_120107"/>
<dbReference type="PANTHER" id="PTHR35936">
    <property type="entry name" value="MEMBRANE-BOUND LYTIC MUREIN TRANSGLYCOSYLASE F"/>
    <property type="match status" value="1"/>
</dbReference>
<sequence>MVSKTFLGLTFLKLAITTCAFSAEGKIIKMTTLNWEPYYGENLKNQGVITELVNESFKRVGLRTTIEFMPWQRAMILVESGQYDILMGAYHTKDREKKFFISDPIYNVKIRIVAHKDSKIRNYKSLVDLKGFKIGVSQGFANREDFDKADYLIKDVAKSPLLNIRKLLTRRVDMIVISEEILLHRLNKFKVRDRPPLVYIDPILNESSLHLLSSKVRKSNSRIIEDFNTGIREIKKDGTYLAILKKFGFRGI</sequence>
<feature type="chain" id="PRO_5012306048" evidence="2">
    <location>
        <begin position="23"/>
        <end position="252"/>
    </location>
</feature>
<dbReference type="SMART" id="SM00062">
    <property type="entry name" value="PBPb"/>
    <property type="match status" value="1"/>
</dbReference>
<dbReference type="Pfam" id="PF00497">
    <property type="entry name" value="SBP_bac_3"/>
    <property type="match status" value="1"/>
</dbReference>
<name>A0A1Y6CGH2_9BACT</name>
<dbReference type="PANTHER" id="PTHR35936:SF25">
    <property type="entry name" value="ABC TRANSPORTER SUBSTRATE-BINDING PROTEIN"/>
    <property type="match status" value="1"/>
</dbReference>
<evidence type="ECO:0000256" key="2">
    <source>
        <dbReference type="SAM" id="SignalP"/>
    </source>
</evidence>
<feature type="domain" description="Solute-binding protein family 3/N-terminal" evidence="3">
    <location>
        <begin position="45"/>
        <end position="251"/>
    </location>
</feature>
<dbReference type="Gene3D" id="3.40.190.10">
    <property type="entry name" value="Periplasmic binding protein-like II"/>
    <property type="match status" value="2"/>
</dbReference>
<proteinExistence type="predicted"/>
<dbReference type="OrthoDB" id="5296667at2"/>
<dbReference type="Proteomes" id="UP000192907">
    <property type="component" value="Unassembled WGS sequence"/>
</dbReference>
<dbReference type="SUPFAM" id="SSF53850">
    <property type="entry name" value="Periplasmic binding protein-like II"/>
    <property type="match status" value="1"/>
</dbReference>
<evidence type="ECO:0000256" key="1">
    <source>
        <dbReference type="ARBA" id="ARBA00022729"/>
    </source>
</evidence>
<reference evidence="5" key="1">
    <citation type="submission" date="2017-04" db="EMBL/GenBank/DDBJ databases">
        <authorList>
            <person name="Varghese N."/>
            <person name="Submissions S."/>
        </authorList>
    </citation>
    <scope>NUCLEOTIDE SEQUENCE [LARGE SCALE GENOMIC DNA]</scope>
    <source>
        <strain evidence="5">RKEM611</strain>
    </source>
</reference>
<keyword evidence="1 2" id="KW-0732">Signal</keyword>
<dbReference type="InterPro" id="IPR001638">
    <property type="entry name" value="Solute-binding_3/MltF_N"/>
</dbReference>
<gene>
    <name evidence="4" type="ORF">SAMN06296036_120107</name>
</gene>
<dbReference type="AlphaFoldDB" id="A0A1Y6CGH2"/>
<evidence type="ECO:0000313" key="4">
    <source>
        <dbReference type="EMBL" id="SMF60215.1"/>
    </source>
</evidence>
<dbReference type="EMBL" id="FWZT01000020">
    <property type="protein sequence ID" value="SMF60215.1"/>
    <property type="molecule type" value="Genomic_DNA"/>
</dbReference>
<dbReference type="RefSeq" id="WP_132322803.1">
    <property type="nucleotide sequence ID" value="NZ_FWZT01000020.1"/>
</dbReference>
<keyword evidence="5" id="KW-1185">Reference proteome</keyword>